<name>A0AAN4YQR3_ASPOZ</name>
<organism evidence="1 2">
    <name type="scientific">Aspergillus oryzae</name>
    <name type="common">Yellow koji mold</name>
    <dbReference type="NCBI Taxonomy" id="5062"/>
    <lineage>
        <taxon>Eukaryota</taxon>
        <taxon>Fungi</taxon>
        <taxon>Dikarya</taxon>
        <taxon>Ascomycota</taxon>
        <taxon>Pezizomycotina</taxon>
        <taxon>Eurotiomycetes</taxon>
        <taxon>Eurotiomycetidae</taxon>
        <taxon>Eurotiales</taxon>
        <taxon>Aspergillaceae</taxon>
        <taxon>Aspergillus</taxon>
        <taxon>Aspergillus subgen. Circumdati</taxon>
    </lineage>
</organism>
<dbReference type="Proteomes" id="UP001165205">
    <property type="component" value="Unassembled WGS sequence"/>
</dbReference>
<protein>
    <submittedName>
        <fullName evidence="1">Unnamed protein product</fullName>
    </submittedName>
</protein>
<gene>
    <name evidence="1" type="ORF">Aory04_001048500</name>
</gene>
<reference evidence="1" key="1">
    <citation type="submission" date="2023-04" db="EMBL/GenBank/DDBJ databases">
        <title>Aspergillus oryzae NBRC 4228.</title>
        <authorList>
            <person name="Ichikawa N."/>
            <person name="Sato H."/>
            <person name="Tonouchi N."/>
        </authorList>
    </citation>
    <scope>NUCLEOTIDE SEQUENCE</scope>
    <source>
        <strain evidence="1">NBRC 4228</strain>
    </source>
</reference>
<accession>A0AAN4YQR3</accession>
<evidence type="ECO:0000313" key="2">
    <source>
        <dbReference type="Proteomes" id="UP001165205"/>
    </source>
</evidence>
<sequence>MLRWDFNHLQQIWDIEFDGSMLFLPARGRMLLSSFCHDFSRSKTSSLKSSGLANRTEGSFQVSNLSMEVVEKYFGIPKTPVPTSIPSWEIPVPATLGKLSYLKLYDILIDHPCSQGLYRIQTS</sequence>
<comment type="caution">
    <text evidence="1">The sequence shown here is derived from an EMBL/GenBank/DDBJ whole genome shotgun (WGS) entry which is preliminary data.</text>
</comment>
<dbReference type="EMBL" id="BSYA01000162">
    <property type="protein sequence ID" value="GMG35253.1"/>
    <property type="molecule type" value="Genomic_DNA"/>
</dbReference>
<proteinExistence type="predicted"/>
<dbReference type="AlphaFoldDB" id="A0AAN4YQR3"/>
<evidence type="ECO:0000313" key="1">
    <source>
        <dbReference type="EMBL" id="GMG35253.1"/>
    </source>
</evidence>